<gene>
    <name evidence="2" type="ORF">GGP82_003017</name>
</gene>
<dbReference type="AlphaFoldDB" id="A0A9X2U4E8"/>
<comment type="caution">
    <text evidence="2">The sequence shown here is derived from an EMBL/GenBank/DDBJ whole genome shotgun (WGS) entry which is preliminary data.</text>
</comment>
<dbReference type="Proteomes" id="UP001155034">
    <property type="component" value="Unassembled WGS sequence"/>
</dbReference>
<evidence type="ECO:0000313" key="3">
    <source>
        <dbReference type="Proteomes" id="UP001155034"/>
    </source>
</evidence>
<evidence type="ECO:0000313" key="2">
    <source>
        <dbReference type="EMBL" id="MCS3866443.1"/>
    </source>
</evidence>
<proteinExistence type="predicted"/>
<dbReference type="RefSeq" id="WP_162862949.1">
    <property type="nucleotide sequence ID" value="NZ_CALTSQ010000024.1"/>
</dbReference>
<accession>A0A9X2U4E8</accession>
<dbReference type="EMBL" id="JANTYZ010000013">
    <property type="protein sequence ID" value="MCS3866443.1"/>
    <property type="molecule type" value="Genomic_DNA"/>
</dbReference>
<evidence type="ECO:0000256" key="1">
    <source>
        <dbReference type="SAM" id="MobiDB-lite"/>
    </source>
</evidence>
<organism evidence="2 3">
    <name type="scientific">Salinibacter ruber</name>
    <dbReference type="NCBI Taxonomy" id="146919"/>
    <lineage>
        <taxon>Bacteria</taxon>
        <taxon>Pseudomonadati</taxon>
        <taxon>Rhodothermota</taxon>
        <taxon>Rhodothermia</taxon>
        <taxon>Rhodothermales</taxon>
        <taxon>Salinibacteraceae</taxon>
        <taxon>Salinibacter</taxon>
    </lineage>
</organism>
<name>A0A9X2U4E8_9BACT</name>
<feature type="region of interest" description="Disordered" evidence="1">
    <location>
        <begin position="1"/>
        <end position="26"/>
    </location>
</feature>
<sequence>MTIEVERATQISLSGDMRTSAKQGSEKTLNTTYSVLTNRPSVQTISASAEMEGSEKPKGIEISAEMEAPGGKGSSTGPKTLPVGEGEQVKTLLEDLGSVSASGVGLTYRISVSPEASVGSSSISITYTVSGS</sequence>
<protein>
    <submittedName>
        <fullName evidence="2">Uncharacterized protein</fullName>
    </submittedName>
</protein>
<reference evidence="2" key="1">
    <citation type="submission" date="2022-08" db="EMBL/GenBank/DDBJ databases">
        <title>Genomic Encyclopedia of Type Strains, Phase V (KMG-V): Genome sequencing to study the core and pangenomes of soil and plant-associated prokaryotes.</title>
        <authorList>
            <person name="Whitman W."/>
        </authorList>
    </citation>
    <scope>NUCLEOTIDE SEQUENCE</scope>
    <source>
        <strain evidence="2">SP2016B</strain>
    </source>
</reference>